<evidence type="ECO:0000256" key="1">
    <source>
        <dbReference type="SAM" id="SignalP"/>
    </source>
</evidence>
<evidence type="ECO:0000313" key="3">
    <source>
        <dbReference type="Proteomes" id="UP001174909"/>
    </source>
</evidence>
<name>A0AA35T1Q4_GEOBA</name>
<gene>
    <name evidence="2" type="ORF">GBAR_LOCUS22219</name>
</gene>
<feature type="chain" id="PRO_5041292520" description="LamG-like jellyroll fold domain-containing protein" evidence="1">
    <location>
        <begin position="24"/>
        <end position="287"/>
    </location>
</feature>
<dbReference type="AlphaFoldDB" id="A0AA35T1Q4"/>
<organism evidence="2 3">
    <name type="scientific">Geodia barretti</name>
    <name type="common">Barrett's horny sponge</name>
    <dbReference type="NCBI Taxonomy" id="519541"/>
    <lineage>
        <taxon>Eukaryota</taxon>
        <taxon>Metazoa</taxon>
        <taxon>Porifera</taxon>
        <taxon>Demospongiae</taxon>
        <taxon>Heteroscleromorpha</taxon>
        <taxon>Tetractinellida</taxon>
        <taxon>Astrophorina</taxon>
        <taxon>Geodiidae</taxon>
        <taxon>Geodia</taxon>
    </lineage>
</organism>
<proteinExistence type="predicted"/>
<reference evidence="2" key="1">
    <citation type="submission" date="2023-03" db="EMBL/GenBank/DDBJ databases">
        <authorList>
            <person name="Steffen K."/>
            <person name="Cardenas P."/>
        </authorList>
    </citation>
    <scope>NUCLEOTIDE SEQUENCE</scope>
</reference>
<dbReference type="SUPFAM" id="SSF49899">
    <property type="entry name" value="Concanavalin A-like lectins/glucanases"/>
    <property type="match status" value="1"/>
</dbReference>
<dbReference type="Proteomes" id="UP001174909">
    <property type="component" value="Unassembled WGS sequence"/>
</dbReference>
<protein>
    <recommendedName>
        <fullName evidence="4">LamG-like jellyroll fold domain-containing protein</fullName>
    </recommendedName>
</protein>
<accession>A0AA35T1Q4</accession>
<dbReference type="Gene3D" id="2.60.120.200">
    <property type="match status" value="1"/>
</dbReference>
<dbReference type="Pfam" id="PF13385">
    <property type="entry name" value="Laminin_G_3"/>
    <property type="match status" value="1"/>
</dbReference>
<keyword evidence="1" id="KW-0732">Signal</keyword>
<dbReference type="InterPro" id="IPR013320">
    <property type="entry name" value="ConA-like_dom_sf"/>
</dbReference>
<keyword evidence="3" id="KW-1185">Reference proteome</keyword>
<sequence>MKSIITWLAIITISLTFTVQTYAKIDFESARGIWLLDEGKGDKINDISGNENHGELQGGKWVKGQDGSALSLNGQDDRVIIPDSDSMYLEKAWSITSWVYVNKSENGYGHILGKRPAGGTVANYAFRTNSTGTGWEAYFSRDGWKGAWNQGQVKKDEWLYMTATYDAKDTIKIYENAEEIGSVGGMGKPGPQNDTDVNIGGWTNNTSETLNGMLMRVAIFDSVLEVEDIEELMDKGLLTLLPVEPSDKTCYYMGKPQISAIGKVNRLQPVRYLNDWLHSFSDSCCKN</sequence>
<comment type="caution">
    <text evidence="2">The sequence shown here is derived from an EMBL/GenBank/DDBJ whole genome shotgun (WGS) entry which is preliminary data.</text>
</comment>
<evidence type="ECO:0008006" key="4">
    <source>
        <dbReference type="Google" id="ProtNLM"/>
    </source>
</evidence>
<evidence type="ECO:0000313" key="2">
    <source>
        <dbReference type="EMBL" id="CAI8039853.1"/>
    </source>
</evidence>
<feature type="signal peptide" evidence="1">
    <location>
        <begin position="1"/>
        <end position="23"/>
    </location>
</feature>
<dbReference type="EMBL" id="CASHTH010003067">
    <property type="protein sequence ID" value="CAI8039853.1"/>
    <property type="molecule type" value="Genomic_DNA"/>
</dbReference>